<accession>A0ABW0NA65</accession>
<dbReference type="RefSeq" id="WP_376849494.1">
    <property type="nucleotide sequence ID" value="NZ_JBHSMF010000006.1"/>
</dbReference>
<organism evidence="1 2">
    <name type="scientific">Caenimonas terrae</name>
    <dbReference type="NCBI Taxonomy" id="696074"/>
    <lineage>
        <taxon>Bacteria</taxon>
        <taxon>Pseudomonadati</taxon>
        <taxon>Pseudomonadota</taxon>
        <taxon>Betaproteobacteria</taxon>
        <taxon>Burkholderiales</taxon>
        <taxon>Comamonadaceae</taxon>
        <taxon>Caenimonas</taxon>
    </lineage>
</organism>
<gene>
    <name evidence="1" type="ORF">ACFPOE_07780</name>
</gene>
<evidence type="ECO:0000313" key="2">
    <source>
        <dbReference type="Proteomes" id="UP001596037"/>
    </source>
</evidence>
<dbReference type="Proteomes" id="UP001596037">
    <property type="component" value="Unassembled WGS sequence"/>
</dbReference>
<evidence type="ECO:0000313" key="1">
    <source>
        <dbReference type="EMBL" id="MFC5497429.1"/>
    </source>
</evidence>
<comment type="caution">
    <text evidence="1">The sequence shown here is derived from an EMBL/GenBank/DDBJ whole genome shotgun (WGS) entry which is preliminary data.</text>
</comment>
<proteinExistence type="predicted"/>
<keyword evidence="2" id="KW-1185">Reference proteome</keyword>
<name>A0ABW0NA65_9BURK</name>
<sequence length="219" mass="23692">MSTEPMPDLPPELKVHLTRYQAPPGLKRRIGYLLEQQATAPAPASTARSAWWRWFPLAASFACGALLAVSLMASLDAARDADQVEQQVVAGHLRSLMAGHLTDVASSDRHTVKPWFTGKLDYAPPVIDLADEGFPLIGGRLDYLQQRPVAALVYRKGGHTINVFVLPAPAAAPAATLHAVRQGWQLASWSQGGMRFWAVSDVGRDELAAFVAAMQSARS</sequence>
<protein>
    <submittedName>
        <fullName evidence="1">Anti-sigma factor family protein</fullName>
    </submittedName>
</protein>
<reference evidence="2" key="1">
    <citation type="journal article" date="2019" name="Int. J. Syst. Evol. Microbiol.">
        <title>The Global Catalogue of Microorganisms (GCM) 10K type strain sequencing project: providing services to taxonomists for standard genome sequencing and annotation.</title>
        <authorList>
            <consortium name="The Broad Institute Genomics Platform"/>
            <consortium name="The Broad Institute Genome Sequencing Center for Infectious Disease"/>
            <person name="Wu L."/>
            <person name="Ma J."/>
        </authorList>
    </citation>
    <scope>NUCLEOTIDE SEQUENCE [LARGE SCALE GENOMIC DNA]</scope>
    <source>
        <strain evidence="2">CCUG 57401</strain>
    </source>
</reference>
<dbReference type="EMBL" id="JBHSMF010000006">
    <property type="protein sequence ID" value="MFC5497429.1"/>
    <property type="molecule type" value="Genomic_DNA"/>
</dbReference>